<evidence type="ECO:0000256" key="3">
    <source>
        <dbReference type="ARBA" id="ARBA00022723"/>
    </source>
</evidence>
<organism evidence="8 9">
    <name type="scientific">Intestinicryptomonas porci</name>
    <dbReference type="NCBI Taxonomy" id="2926320"/>
    <lineage>
        <taxon>Bacteria</taxon>
        <taxon>Pseudomonadati</taxon>
        <taxon>Verrucomicrobiota</taxon>
        <taxon>Opitutia</taxon>
        <taxon>Opitutales</taxon>
        <taxon>Intestinicryptomonaceae</taxon>
        <taxon>Intestinicryptomonas</taxon>
    </lineage>
</organism>
<keyword evidence="4" id="KW-0560">Oxidoreductase</keyword>
<reference evidence="8 9" key="1">
    <citation type="submission" date="2022-03" db="EMBL/GenBank/DDBJ databases">
        <title>Novel taxa within the pig intestine.</title>
        <authorList>
            <person name="Wylensek D."/>
            <person name="Bishof K."/>
            <person name="Afrizal A."/>
            <person name="Clavel T."/>
        </authorList>
    </citation>
    <scope>NUCLEOTIDE SEQUENCE [LARGE SCALE GENOMIC DNA]</scope>
    <source>
        <strain evidence="8 9">CLA-KB-P66</strain>
    </source>
</reference>
<name>A0ABU4WEN2_9BACT</name>
<comment type="caution">
    <text evidence="8">The sequence shown here is derived from an EMBL/GenBank/DDBJ whole genome shotgun (WGS) entry which is preliminary data.</text>
</comment>
<evidence type="ECO:0000256" key="1">
    <source>
        <dbReference type="ARBA" id="ARBA00006950"/>
    </source>
</evidence>
<dbReference type="PANTHER" id="PTHR11431">
    <property type="entry name" value="FERRITIN"/>
    <property type="match status" value="1"/>
</dbReference>
<comment type="subcellular location">
    <subcellularLocation>
        <location evidence="6">Cytoplasm</location>
    </subcellularLocation>
</comment>
<evidence type="ECO:0000256" key="4">
    <source>
        <dbReference type="ARBA" id="ARBA00023002"/>
    </source>
</evidence>
<keyword evidence="3 6" id="KW-0479">Metal-binding</keyword>
<proteinExistence type="inferred from homology"/>
<dbReference type="EMBL" id="JALBUT010000002">
    <property type="protein sequence ID" value="MDX8415020.1"/>
    <property type="molecule type" value="Genomic_DNA"/>
</dbReference>
<dbReference type="EC" id="1.16.3.2" evidence="6"/>
<dbReference type="InterPro" id="IPR009078">
    <property type="entry name" value="Ferritin-like_SF"/>
</dbReference>
<keyword evidence="9" id="KW-1185">Reference proteome</keyword>
<sequence length="165" mass="19207">MKIPQDVLKLLNEQFYNELYAAHIYFGMSAYFKRSPYQGFASWMSIQAKEEMSHAMKIYNFLNERDAPFETAPIPKPEKDSYDSPLDAFKAAYAHEQLVTSQITKIFELANEKKDYATADLMNWFINEQVEEEHNTYQFVKGLEFAGNDQTLIFGVNSWAAKRSE</sequence>
<evidence type="ECO:0000313" key="9">
    <source>
        <dbReference type="Proteomes" id="UP001275932"/>
    </source>
</evidence>
<dbReference type="CDD" id="cd01055">
    <property type="entry name" value="Nonheme_Ferritin"/>
    <property type="match status" value="1"/>
</dbReference>
<accession>A0ABU4WEN2</accession>
<keyword evidence="5 6" id="KW-0408">Iron</keyword>
<dbReference type="InterPro" id="IPR041719">
    <property type="entry name" value="Ferritin_prok"/>
</dbReference>
<comment type="similarity">
    <text evidence="1 6">Belongs to the ferritin family. Prokaryotic subfamily.</text>
</comment>
<evidence type="ECO:0000256" key="2">
    <source>
        <dbReference type="ARBA" id="ARBA00022434"/>
    </source>
</evidence>
<dbReference type="Gene3D" id="1.20.1260.10">
    <property type="match status" value="1"/>
</dbReference>
<dbReference type="Pfam" id="PF00210">
    <property type="entry name" value="Ferritin"/>
    <property type="match status" value="1"/>
</dbReference>
<dbReference type="PROSITE" id="PS50905">
    <property type="entry name" value="FERRITIN_LIKE"/>
    <property type="match status" value="1"/>
</dbReference>
<dbReference type="RefSeq" id="WP_370396465.1">
    <property type="nucleotide sequence ID" value="NZ_JALBUT010000002.1"/>
</dbReference>
<gene>
    <name evidence="8" type="ORF">MOX91_02330</name>
</gene>
<protein>
    <recommendedName>
        <fullName evidence="6">Ferritin</fullName>
        <ecNumber evidence="6">1.16.3.2</ecNumber>
    </recommendedName>
</protein>
<dbReference type="SUPFAM" id="SSF47240">
    <property type="entry name" value="Ferritin-like"/>
    <property type="match status" value="1"/>
</dbReference>
<dbReference type="InterPro" id="IPR009040">
    <property type="entry name" value="Ferritin-like_diiron"/>
</dbReference>
<dbReference type="Proteomes" id="UP001275932">
    <property type="component" value="Unassembled WGS sequence"/>
</dbReference>
<dbReference type="PANTHER" id="PTHR11431:SF127">
    <property type="entry name" value="BACTERIAL NON-HEME FERRITIN"/>
    <property type="match status" value="1"/>
</dbReference>
<evidence type="ECO:0000256" key="5">
    <source>
        <dbReference type="ARBA" id="ARBA00023004"/>
    </source>
</evidence>
<comment type="function">
    <text evidence="6">Iron-storage protein.</text>
</comment>
<evidence type="ECO:0000313" key="8">
    <source>
        <dbReference type="EMBL" id="MDX8415020.1"/>
    </source>
</evidence>
<feature type="domain" description="Ferritin-like diiron" evidence="7">
    <location>
        <begin position="1"/>
        <end position="147"/>
    </location>
</feature>
<keyword evidence="6" id="KW-0963">Cytoplasm</keyword>
<dbReference type="InterPro" id="IPR008331">
    <property type="entry name" value="Ferritin_DPS_dom"/>
</dbReference>
<keyword evidence="2 6" id="KW-0409">Iron storage</keyword>
<evidence type="ECO:0000256" key="6">
    <source>
        <dbReference type="RuleBase" id="RU361145"/>
    </source>
</evidence>
<dbReference type="InterPro" id="IPR001519">
    <property type="entry name" value="Ferritin"/>
</dbReference>
<evidence type="ECO:0000259" key="7">
    <source>
        <dbReference type="PROSITE" id="PS50905"/>
    </source>
</evidence>
<dbReference type="InterPro" id="IPR012347">
    <property type="entry name" value="Ferritin-like"/>
</dbReference>
<comment type="catalytic activity">
    <reaction evidence="6">
        <text>4 Fe(2+) + O2 + 6 H2O = 4 iron(III) oxide-hydroxide + 12 H(+)</text>
        <dbReference type="Rhea" id="RHEA:11972"/>
        <dbReference type="ChEBI" id="CHEBI:15377"/>
        <dbReference type="ChEBI" id="CHEBI:15378"/>
        <dbReference type="ChEBI" id="CHEBI:15379"/>
        <dbReference type="ChEBI" id="CHEBI:29033"/>
        <dbReference type="ChEBI" id="CHEBI:78619"/>
        <dbReference type="EC" id="1.16.3.2"/>
    </reaction>
</comment>